<dbReference type="EC" id="6.1.1.2" evidence="2 9"/>
<dbReference type="Proteomes" id="UP000186469">
    <property type="component" value="Unassembled WGS sequence"/>
</dbReference>
<keyword evidence="12" id="KW-1185">Reference proteome</keyword>
<dbReference type="GO" id="GO:0004830">
    <property type="term" value="F:tryptophan-tRNA ligase activity"/>
    <property type="evidence" value="ECO:0007669"/>
    <property type="project" value="UniProtKB-UniRule"/>
</dbReference>
<organism evidence="11 12">
    <name type="scientific">Desulfovibrio litoralis DSM 11393</name>
    <dbReference type="NCBI Taxonomy" id="1121455"/>
    <lineage>
        <taxon>Bacteria</taxon>
        <taxon>Pseudomonadati</taxon>
        <taxon>Thermodesulfobacteriota</taxon>
        <taxon>Desulfovibrionia</taxon>
        <taxon>Desulfovibrionales</taxon>
        <taxon>Desulfovibrionaceae</taxon>
        <taxon>Desulfovibrio</taxon>
    </lineage>
</organism>
<dbReference type="SUPFAM" id="SSF52374">
    <property type="entry name" value="Nucleotidylyl transferase"/>
    <property type="match status" value="1"/>
</dbReference>
<dbReference type="RefSeq" id="WP_072696003.1">
    <property type="nucleotide sequence ID" value="NZ_FRDI01000002.1"/>
</dbReference>
<gene>
    <name evidence="11" type="ORF">SAMN02745728_00423</name>
</gene>
<evidence type="ECO:0000256" key="1">
    <source>
        <dbReference type="ARBA" id="ARBA00005594"/>
    </source>
</evidence>
<reference evidence="11 12" key="1">
    <citation type="submission" date="2016-12" db="EMBL/GenBank/DDBJ databases">
        <authorList>
            <person name="Song W.-J."/>
            <person name="Kurnit D.M."/>
        </authorList>
    </citation>
    <scope>NUCLEOTIDE SEQUENCE [LARGE SCALE GENOMIC DNA]</scope>
    <source>
        <strain evidence="11 12">DSM 11393</strain>
    </source>
</reference>
<dbReference type="STRING" id="1121455.SAMN02745728_00423"/>
<dbReference type="PANTHER" id="PTHR43766:SF1">
    <property type="entry name" value="TRYPTOPHAN--TRNA LIGASE, MITOCHONDRIAL"/>
    <property type="match status" value="1"/>
</dbReference>
<evidence type="ECO:0000256" key="4">
    <source>
        <dbReference type="ARBA" id="ARBA00022741"/>
    </source>
</evidence>
<dbReference type="Gene3D" id="1.10.240.10">
    <property type="entry name" value="Tyrosyl-Transfer RNA Synthetase"/>
    <property type="match status" value="1"/>
</dbReference>
<proteinExistence type="inferred from homology"/>
<dbReference type="PANTHER" id="PTHR43766">
    <property type="entry name" value="TRYPTOPHAN--TRNA LIGASE, MITOCHONDRIAL"/>
    <property type="match status" value="1"/>
</dbReference>
<dbReference type="NCBIfam" id="TIGR00233">
    <property type="entry name" value="trpS"/>
    <property type="match status" value="1"/>
</dbReference>
<keyword evidence="5 10" id="KW-0067">ATP-binding</keyword>
<keyword evidence="3 10" id="KW-0436">Ligase</keyword>
<name>A0A1M7S0L1_9BACT</name>
<dbReference type="InterPro" id="IPR001412">
    <property type="entry name" value="aa-tRNA-synth_I_CS"/>
</dbReference>
<evidence type="ECO:0000256" key="5">
    <source>
        <dbReference type="ARBA" id="ARBA00022840"/>
    </source>
</evidence>
<keyword evidence="4 10" id="KW-0547">Nucleotide-binding</keyword>
<protein>
    <recommendedName>
        <fullName evidence="2 9">Tryptophan--tRNA ligase</fullName>
        <ecNumber evidence="2 9">6.1.1.2</ecNumber>
    </recommendedName>
</protein>
<dbReference type="AlphaFoldDB" id="A0A1M7S0L1"/>
<dbReference type="InterPro" id="IPR002306">
    <property type="entry name" value="Trp-tRNA-ligase"/>
</dbReference>
<dbReference type="EMBL" id="FRDI01000002">
    <property type="protein sequence ID" value="SHN52117.1"/>
    <property type="molecule type" value="Genomic_DNA"/>
</dbReference>
<dbReference type="GO" id="GO:0005524">
    <property type="term" value="F:ATP binding"/>
    <property type="evidence" value="ECO:0007669"/>
    <property type="project" value="UniProtKB-KW"/>
</dbReference>
<evidence type="ECO:0000256" key="8">
    <source>
        <dbReference type="ARBA" id="ARBA00049929"/>
    </source>
</evidence>
<dbReference type="CDD" id="cd00806">
    <property type="entry name" value="TrpRS_core"/>
    <property type="match status" value="1"/>
</dbReference>
<evidence type="ECO:0000313" key="12">
    <source>
        <dbReference type="Proteomes" id="UP000186469"/>
    </source>
</evidence>
<evidence type="ECO:0000256" key="10">
    <source>
        <dbReference type="RuleBase" id="RU363036"/>
    </source>
</evidence>
<dbReference type="InterPro" id="IPR050203">
    <property type="entry name" value="Trp-tRNA_synthetase"/>
</dbReference>
<evidence type="ECO:0000256" key="7">
    <source>
        <dbReference type="ARBA" id="ARBA00023146"/>
    </source>
</evidence>
<dbReference type="Gene3D" id="3.40.50.620">
    <property type="entry name" value="HUPs"/>
    <property type="match status" value="1"/>
</dbReference>
<keyword evidence="7 10" id="KW-0030">Aminoacyl-tRNA synthetase</keyword>
<dbReference type="InterPro" id="IPR014729">
    <property type="entry name" value="Rossmann-like_a/b/a_fold"/>
</dbReference>
<accession>A0A1M7S0L1</accession>
<dbReference type="GO" id="GO:0005829">
    <property type="term" value="C:cytosol"/>
    <property type="evidence" value="ECO:0007669"/>
    <property type="project" value="TreeGrafter"/>
</dbReference>
<dbReference type="PRINTS" id="PR01039">
    <property type="entry name" value="TRNASYNTHTRP"/>
</dbReference>
<comment type="similarity">
    <text evidence="1 10">Belongs to the class-I aminoacyl-tRNA synthetase family.</text>
</comment>
<dbReference type="OrthoDB" id="9801042at2"/>
<dbReference type="PROSITE" id="PS00178">
    <property type="entry name" value="AA_TRNA_LIGASE_I"/>
    <property type="match status" value="1"/>
</dbReference>
<evidence type="ECO:0000256" key="3">
    <source>
        <dbReference type="ARBA" id="ARBA00022598"/>
    </source>
</evidence>
<evidence type="ECO:0000256" key="6">
    <source>
        <dbReference type="ARBA" id="ARBA00022917"/>
    </source>
</evidence>
<dbReference type="GO" id="GO:0006436">
    <property type="term" value="P:tryptophanyl-tRNA aminoacylation"/>
    <property type="evidence" value="ECO:0007669"/>
    <property type="project" value="UniProtKB-UniRule"/>
</dbReference>
<dbReference type="Pfam" id="PF00579">
    <property type="entry name" value="tRNA-synt_1b"/>
    <property type="match status" value="1"/>
</dbReference>
<keyword evidence="6 10" id="KW-0648">Protein biosynthesis</keyword>
<sequence>MNKDNNTNNELTSLKKLETKIVSGMRPTGALHLGHYFGVLKNWVEMQEKYKCYFFVADWHALTSEYENPKRIKTFVPELVKDWIASGLDPEKSVIYRQSDIKEIAELHLLLSMSTPVSWVERCPTYKEQQQQITGKDLATYGFLGYPVLMTADIIMFRSKLVPVGQDQLPHLELSREICRRFNNFYGEFFLEPEALLTKAAKCPGLDGRKMSKSYGNSIMLSESLSDVEPKIKGMLTDSKRIRRTDVGDPDTCNLFPYHELLSSQQEQTEIRQGCTSAALGCVDCKKILLKNLGAFLEPMQERRAKLNDKVLYEIIEAGNQKARIEAQKTMEQVRKLVGMN</sequence>
<evidence type="ECO:0000313" key="11">
    <source>
        <dbReference type="EMBL" id="SHN52117.1"/>
    </source>
</evidence>
<dbReference type="InterPro" id="IPR002305">
    <property type="entry name" value="aa-tRNA-synth_Ic"/>
</dbReference>
<evidence type="ECO:0000256" key="9">
    <source>
        <dbReference type="NCBIfam" id="TIGR00233"/>
    </source>
</evidence>
<evidence type="ECO:0000256" key="2">
    <source>
        <dbReference type="ARBA" id="ARBA00013161"/>
    </source>
</evidence>
<comment type="catalytic activity">
    <reaction evidence="8">
        <text>tRNA(Trp) + L-tryptophan + ATP = L-tryptophyl-tRNA(Trp) + AMP + diphosphate + H(+)</text>
        <dbReference type="Rhea" id="RHEA:24080"/>
        <dbReference type="Rhea" id="RHEA-COMP:9671"/>
        <dbReference type="Rhea" id="RHEA-COMP:9705"/>
        <dbReference type="ChEBI" id="CHEBI:15378"/>
        <dbReference type="ChEBI" id="CHEBI:30616"/>
        <dbReference type="ChEBI" id="CHEBI:33019"/>
        <dbReference type="ChEBI" id="CHEBI:57912"/>
        <dbReference type="ChEBI" id="CHEBI:78442"/>
        <dbReference type="ChEBI" id="CHEBI:78535"/>
        <dbReference type="ChEBI" id="CHEBI:456215"/>
        <dbReference type="EC" id="6.1.1.2"/>
    </reaction>
</comment>
<dbReference type="FunFam" id="1.10.240.10:FF:000005">
    <property type="entry name" value="Tryptophan--tRNA ligase"/>
    <property type="match status" value="1"/>
</dbReference>